<feature type="domain" description="PDZ" evidence="6">
    <location>
        <begin position="89"/>
        <end position="143"/>
    </location>
</feature>
<keyword evidence="10" id="KW-1185">Reference proteome</keyword>
<sequence>MKKWKLLSVSILSMFIVAAPLTDVEAKEPMKEVKELVENYYYPNVSKENLQSSKTIKQLMSKLDPYSVFMSTSEVTDFFNQIGMKFAGIGVSMVEDPKGLKITEVLPKSPALKAGLLKGQIITEVNNRILAGAPFEEASNLIKGKVNTAVTLKVYDPKTKKTLTKKIIRKEIYLPNVEVKQLAGQVGYIRLNSFASNSAADLIAHMKKLPNAKRWIVDVRGNGGGEVEAAEKVIGIFSKAQLAYIMKYAHDPLNYVQIAKKQSTQINSKVALLVDGHSASASEMLAGALKEQNAATLYGQKTYGKGVQQVLFQLKKNAGFIKLTVGEFYAPTSTGKMVKINKIGVKPHVVTKKGDEVKVSHQALMRQSMAKEDRLPKISVSAKKQQMILSPSKQFTWTQLKSAKLYLLQVGGVSRKITVKQLPSKKLQITAPTGLKAGSSYYLNVKPTKGKAAFAYVSVGK</sequence>
<proteinExistence type="inferred from homology"/>
<keyword evidence="3 7" id="KW-0378">Hydrolase</keyword>
<dbReference type="CDD" id="cd07560">
    <property type="entry name" value="Peptidase_S41_CPP"/>
    <property type="match status" value="1"/>
</dbReference>
<evidence type="ECO:0000256" key="4">
    <source>
        <dbReference type="ARBA" id="ARBA00022825"/>
    </source>
</evidence>
<evidence type="ECO:0000313" key="8">
    <source>
        <dbReference type="EMBL" id="TDR38638.1"/>
    </source>
</evidence>
<dbReference type="PROSITE" id="PS50106">
    <property type="entry name" value="PDZ"/>
    <property type="match status" value="1"/>
</dbReference>
<name>A0A8B4Q8F2_9BACL</name>
<gene>
    <name evidence="7" type="primary">ctpB_1</name>
    <name evidence="8" type="ORF">DFR61_11513</name>
    <name evidence="7" type="ORF">NCTC10597_00421</name>
</gene>
<dbReference type="AlphaFoldDB" id="A0A8B4Q8F2"/>
<dbReference type="GO" id="GO:0030288">
    <property type="term" value="C:outer membrane-bounded periplasmic space"/>
    <property type="evidence" value="ECO:0007669"/>
    <property type="project" value="TreeGrafter"/>
</dbReference>
<dbReference type="PANTHER" id="PTHR32060:SF30">
    <property type="entry name" value="CARBOXY-TERMINAL PROCESSING PROTEASE CTPA"/>
    <property type="match status" value="1"/>
</dbReference>
<dbReference type="Pfam" id="PF03572">
    <property type="entry name" value="Peptidase_S41"/>
    <property type="match status" value="1"/>
</dbReference>
<evidence type="ECO:0000313" key="9">
    <source>
        <dbReference type="Proteomes" id="UP000254330"/>
    </source>
</evidence>
<dbReference type="InterPro" id="IPR029045">
    <property type="entry name" value="ClpP/crotonase-like_dom_sf"/>
</dbReference>
<dbReference type="InterPro" id="IPR036034">
    <property type="entry name" value="PDZ_sf"/>
</dbReference>
<accession>A0A8B4Q8F2</accession>
<reference evidence="7 9" key="1">
    <citation type="submission" date="2018-06" db="EMBL/GenBank/DDBJ databases">
        <authorList>
            <consortium name="Pathogen Informatics"/>
            <person name="Doyle S."/>
        </authorList>
    </citation>
    <scope>NUCLEOTIDE SEQUENCE [LARGE SCALE GENOMIC DNA]</scope>
    <source>
        <strain evidence="7 9">NCTC10597</strain>
    </source>
</reference>
<dbReference type="GO" id="GO:0004252">
    <property type="term" value="F:serine-type endopeptidase activity"/>
    <property type="evidence" value="ECO:0007669"/>
    <property type="project" value="UniProtKB-EC"/>
</dbReference>
<dbReference type="OrthoDB" id="9812068at2"/>
<evidence type="ECO:0000313" key="7">
    <source>
        <dbReference type="EMBL" id="STX08755.1"/>
    </source>
</evidence>
<dbReference type="InterPro" id="IPR001478">
    <property type="entry name" value="PDZ"/>
</dbReference>
<dbReference type="Gene3D" id="3.30.750.44">
    <property type="match status" value="1"/>
</dbReference>
<dbReference type="RefSeq" id="WP_109349491.1">
    <property type="nucleotide sequence ID" value="NZ_BJUE01000041.1"/>
</dbReference>
<reference evidence="8 10" key="2">
    <citation type="submission" date="2019-03" db="EMBL/GenBank/DDBJ databases">
        <title>Genomic Encyclopedia of Type Strains, Phase IV (KMG-IV): sequencing the most valuable type-strain genomes for metagenomic binning, comparative biology and taxonomic classification.</title>
        <authorList>
            <person name="Goeker M."/>
        </authorList>
    </citation>
    <scope>NUCLEOTIDE SEQUENCE [LARGE SCALE GENOMIC DNA]</scope>
    <source>
        <strain evidence="8 10">DSM 20580</strain>
    </source>
</reference>
<organism evidence="7 9">
    <name type="scientific">Kurthia zopfii</name>
    <dbReference type="NCBI Taxonomy" id="1650"/>
    <lineage>
        <taxon>Bacteria</taxon>
        <taxon>Bacillati</taxon>
        <taxon>Bacillota</taxon>
        <taxon>Bacilli</taxon>
        <taxon>Bacillales</taxon>
        <taxon>Caryophanaceae</taxon>
        <taxon>Kurthia</taxon>
    </lineage>
</organism>
<keyword evidence="2 7" id="KW-0645">Protease</keyword>
<dbReference type="Pfam" id="PF00595">
    <property type="entry name" value="PDZ"/>
    <property type="match status" value="1"/>
</dbReference>
<dbReference type="Proteomes" id="UP000254330">
    <property type="component" value="Unassembled WGS sequence"/>
</dbReference>
<feature type="chain" id="PRO_5038614176" evidence="5">
    <location>
        <begin position="19"/>
        <end position="461"/>
    </location>
</feature>
<evidence type="ECO:0000259" key="6">
    <source>
        <dbReference type="PROSITE" id="PS50106"/>
    </source>
</evidence>
<comment type="similarity">
    <text evidence="1">Belongs to the peptidase S41A family.</text>
</comment>
<dbReference type="Proteomes" id="UP000294641">
    <property type="component" value="Unassembled WGS sequence"/>
</dbReference>
<dbReference type="GO" id="GO:0007165">
    <property type="term" value="P:signal transduction"/>
    <property type="evidence" value="ECO:0007669"/>
    <property type="project" value="TreeGrafter"/>
</dbReference>
<dbReference type="Gene3D" id="3.90.226.10">
    <property type="entry name" value="2-enoyl-CoA Hydratase, Chain A, domain 1"/>
    <property type="match status" value="1"/>
</dbReference>
<dbReference type="EMBL" id="SNZG01000015">
    <property type="protein sequence ID" value="TDR38638.1"/>
    <property type="molecule type" value="Genomic_DNA"/>
</dbReference>
<evidence type="ECO:0000256" key="3">
    <source>
        <dbReference type="ARBA" id="ARBA00022801"/>
    </source>
</evidence>
<protein>
    <submittedName>
        <fullName evidence="7">Carboxy-terminal processing protease CtpB</fullName>
        <ecNumber evidence="7">3.4.21.102</ecNumber>
    </submittedName>
    <submittedName>
        <fullName evidence="8">Carboxyl-terminal processing protease</fullName>
    </submittedName>
</protein>
<dbReference type="SUPFAM" id="SSF52096">
    <property type="entry name" value="ClpP/crotonase"/>
    <property type="match status" value="1"/>
</dbReference>
<evidence type="ECO:0000313" key="10">
    <source>
        <dbReference type="Proteomes" id="UP000294641"/>
    </source>
</evidence>
<feature type="signal peptide" evidence="5">
    <location>
        <begin position="1"/>
        <end position="18"/>
    </location>
</feature>
<dbReference type="InterPro" id="IPR005151">
    <property type="entry name" value="Tail-specific_protease"/>
</dbReference>
<dbReference type="InterPro" id="IPR004447">
    <property type="entry name" value="Peptidase_S41A"/>
</dbReference>
<dbReference type="SUPFAM" id="SSF50156">
    <property type="entry name" value="PDZ domain-like"/>
    <property type="match status" value="1"/>
</dbReference>
<dbReference type="SMART" id="SM00228">
    <property type="entry name" value="PDZ"/>
    <property type="match status" value="1"/>
</dbReference>
<comment type="caution">
    <text evidence="7">The sequence shown here is derived from an EMBL/GenBank/DDBJ whole genome shotgun (WGS) entry which is preliminary data.</text>
</comment>
<dbReference type="EC" id="3.4.21.102" evidence="7"/>
<dbReference type="SMART" id="SM00245">
    <property type="entry name" value="TSPc"/>
    <property type="match status" value="1"/>
</dbReference>
<keyword evidence="5" id="KW-0732">Signal</keyword>
<evidence type="ECO:0000256" key="5">
    <source>
        <dbReference type="SAM" id="SignalP"/>
    </source>
</evidence>
<keyword evidence="4" id="KW-0720">Serine protease</keyword>
<dbReference type="Gene3D" id="2.30.42.10">
    <property type="match status" value="1"/>
</dbReference>
<dbReference type="GO" id="GO:0006508">
    <property type="term" value="P:proteolysis"/>
    <property type="evidence" value="ECO:0007669"/>
    <property type="project" value="UniProtKB-KW"/>
</dbReference>
<evidence type="ECO:0000256" key="2">
    <source>
        <dbReference type="ARBA" id="ARBA00022670"/>
    </source>
</evidence>
<dbReference type="EMBL" id="UGNP01000001">
    <property type="protein sequence ID" value="STX08755.1"/>
    <property type="molecule type" value="Genomic_DNA"/>
</dbReference>
<dbReference type="PANTHER" id="PTHR32060">
    <property type="entry name" value="TAIL-SPECIFIC PROTEASE"/>
    <property type="match status" value="1"/>
</dbReference>
<evidence type="ECO:0000256" key="1">
    <source>
        <dbReference type="ARBA" id="ARBA00009179"/>
    </source>
</evidence>